<organism evidence="1 2">
    <name type="scientific">Halorientalis pallida</name>
    <dbReference type="NCBI Taxonomy" id="2479928"/>
    <lineage>
        <taxon>Archaea</taxon>
        <taxon>Methanobacteriati</taxon>
        <taxon>Methanobacteriota</taxon>
        <taxon>Stenosarchaea group</taxon>
        <taxon>Halobacteria</taxon>
        <taxon>Halobacteriales</taxon>
        <taxon>Haloarculaceae</taxon>
        <taxon>Halorientalis</taxon>
    </lineage>
</organism>
<gene>
    <name evidence="1" type="ORF">EAF64_05550</name>
</gene>
<comment type="caution">
    <text evidence="1">The sequence shown here is derived from an EMBL/GenBank/DDBJ whole genome shotgun (WGS) entry which is preliminary data.</text>
</comment>
<evidence type="ECO:0000313" key="2">
    <source>
        <dbReference type="Proteomes" id="UP000289691"/>
    </source>
</evidence>
<dbReference type="EMBL" id="RDFA01000002">
    <property type="protein sequence ID" value="RXK50031.1"/>
    <property type="molecule type" value="Genomic_DNA"/>
</dbReference>
<dbReference type="AlphaFoldDB" id="A0A498KWN0"/>
<proteinExistence type="predicted"/>
<accession>A0A498KWN0</accession>
<name>A0A498KWN0_9EURY</name>
<dbReference type="InterPro" id="IPR012338">
    <property type="entry name" value="Beta-lactam/transpept-like"/>
</dbReference>
<dbReference type="Proteomes" id="UP000289691">
    <property type="component" value="Unassembled WGS sequence"/>
</dbReference>
<evidence type="ECO:0000313" key="1">
    <source>
        <dbReference type="EMBL" id="RXK50031.1"/>
    </source>
</evidence>
<protein>
    <submittedName>
        <fullName evidence="1">Uncharacterized protein</fullName>
    </submittedName>
</protein>
<dbReference type="SUPFAM" id="SSF56601">
    <property type="entry name" value="beta-lactamase/transpeptidase-like"/>
    <property type="match status" value="1"/>
</dbReference>
<reference evidence="1 2" key="1">
    <citation type="submission" date="2019-01" db="EMBL/GenBank/DDBJ databases">
        <title>Halorientalis sp. F13-25 a new haloarchaeum isolated from hypersaline water.</title>
        <authorList>
            <person name="Ana D.-V."/>
            <person name="Cristina S.-P."/>
            <person name="Antonio V."/>
        </authorList>
    </citation>
    <scope>NUCLEOTIDE SEQUENCE [LARGE SCALE GENOMIC DNA]</scope>
    <source>
        <strain evidence="1 2">F13-25</strain>
    </source>
</reference>
<dbReference type="Gene3D" id="3.40.710.10">
    <property type="entry name" value="DD-peptidase/beta-lactamase superfamily"/>
    <property type="match status" value="1"/>
</dbReference>
<keyword evidence="2" id="KW-1185">Reference proteome</keyword>
<sequence length="175" mass="19246">MRGRVGDLFGGFLTHLPHLHRQRPAQGDRHLPLNRGRSVGVPVVPALRVLVLPCPECRGRPERPVLLARCVRPCGSPCPRTGPQGRSRCHGRPCGRYCPSACGWRVRLLPAVRASSSSWLGVRDLLGRRAGVAAVEDTLSPPDIAGRERLVDRLAAREPDWKPGERQGYHAWTLG</sequence>